<dbReference type="AlphaFoldDB" id="A0A158QZS6"/>
<evidence type="ECO:0000313" key="3">
    <source>
        <dbReference type="Proteomes" id="UP000271162"/>
    </source>
</evidence>
<reference evidence="4" key="1">
    <citation type="submission" date="2016-04" db="UniProtKB">
        <authorList>
            <consortium name="WormBaseParasite"/>
        </authorList>
    </citation>
    <scope>IDENTIFICATION</scope>
</reference>
<feature type="compositionally biased region" description="Basic residues" evidence="1">
    <location>
        <begin position="317"/>
        <end position="326"/>
    </location>
</feature>
<keyword evidence="3" id="KW-1185">Reference proteome</keyword>
<gene>
    <name evidence="2" type="ORF">NBR_LOCUS10609</name>
</gene>
<dbReference type="WBParaSite" id="NBR_0001060801-mRNA-1">
    <property type="protein sequence ID" value="NBR_0001060801-mRNA-1"/>
    <property type="gene ID" value="NBR_0001060801"/>
</dbReference>
<reference evidence="2 3" key="2">
    <citation type="submission" date="2018-11" db="EMBL/GenBank/DDBJ databases">
        <authorList>
            <consortium name="Pathogen Informatics"/>
        </authorList>
    </citation>
    <scope>NUCLEOTIDE SEQUENCE [LARGE SCALE GENOMIC DNA]</scope>
</reference>
<evidence type="ECO:0000256" key="1">
    <source>
        <dbReference type="SAM" id="MobiDB-lite"/>
    </source>
</evidence>
<feature type="compositionally biased region" description="Polar residues" evidence="1">
    <location>
        <begin position="91"/>
        <end position="103"/>
    </location>
</feature>
<name>A0A158QZS6_NIPBR</name>
<feature type="region of interest" description="Disordered" evidence="1">
    <location>
        <begin position="246"/>
        <end position="341"/>
    </location>
</feature>
<feature type="compositionally biased region" description="Polar residues" evidence="1">
    <location>
        <begin position="49"/>
        <end position="62"/>
    </location>
</feature>
<proteinExistence type="predicted"/>
<accession>A0A158QZS6</accession>
<dbReference type="Proteomes" id="UP000271162">
    <property type="component" value="Unassembled WGS sequence"/>
</dbReference>
<evidence type="ECO:0000313" key="2">
    <source>
        <dbReference type="EMBL" id="VDL74198.1"/>
    </source>
</evidence>
<protein>
    <submittedName>
        <fullName evidence="4">TFIIS central domain-containing protein</fullName>
    </submittedName>
</protein>
<feature type="region of interest" description="Disordered" evidence="1">
    <location>
        <begin position="1"/>
        <end position="103"/>
    </location>
</feature>
<feature type="compositionally biased region" description="Polar residues" evidence="1">
    <location>
        <begin position="15"/>
        <end position="34"/>
    </location>
</feature>
<evidence type="ECO:0000313" key="4">
    <source>
        <dbReference type="WBParaSite" id="NBR_0001060801-mRNA-1"/>
    </source>
</evidence>
<feature type="compositionally biased region" description="Basic and acidic residues" evidence="1">
    <location>
        <begin position="291"/>
        <end position="300"/>
    </location>
</feature>
<organism evidence="4">
    <name type="scientific">Nippostrongylus brasiliensis</name>
    <name type="common">Rat hookworm</name>
    <dbReference type="NCBI Taxonomy" id="27835"/>
    <lineage>
        <taxon>Eukaryota</taxon>
        <taxon>Metazoa</taxon>
        <taxon>Ecdysozoa</taxon>
        <taxon>Nematoda</taxon>
        <taxon>Chromadorea</taxon>
        <taxon>Rhabditida</taxon>
        <taxon>Rhabditina</taxon>
        <taxon>Rhabditomorpha</taxon>
        <taxon>Strongyloidea</taxon>
        <taxon>Heligmosomidae</taxon>
        <taxon>Nippostrongylus</taxon>
    </lineage>
</organism>
<sequence>MDDGSRKIRLPVVSVANQDPEASNSRQPSGNLSRCESVASIGGSEPSLVASTASRSTGTSIESPEDTSRATETTSSFLPDSEQKDDASKASEGSSRDACSSTTSEASEGLAELICEQLQYSGVDVSRLEDEELVKKMAGVVKKLHKEKRRCKYPGYCTSAEYRASVDYLFNLDVAPIKRRLKFMSADLTRAVAVMRSNCDLDTMLDAMGGSTPSGEPSMKRAKMMYSKQELKMRVESILRDLASRDTEKQATVTAAAEVPTHQDDPSGAQEWYEGEDGPSTSNANAEDASETDRAEEERLNAIVRSKVSRHVTSSAARRHEHRRRRAEQMSQQQQQEFTPSSDQMLFPEQPAAEFPSQQFNTINHQLPFDSPYPEALEGSSSAEYLPGDVNQQCYDTDMKNDSISGLTTSANLDDLYSSELPNTIGDDDEFNMLFNGYEFTY</sequence>
<dbReference type="EMBL" id="UYSL01020350">
    <property type="protein sequence ID" value="VDL74198.1"/>
    <property type="molecule type" value="Genomic_DNA"/>
</dbReference>